<feature type="transmembrane region" description="Helical" evidence="2">
    <location>
        <begin position="300"/>
        <end position="319"/>
    </location>
</feature>
<keyword evidence="6" id="KW-1185">Reference proteome</keyword>
<dbReference type="OrthoDB" id="1090267at2"/>
<dbReference type="STRING" id="1736674.APS56_10920"/>
<feature type="transmembrane region" description="Helical" evidence="2">
    <location>
        <begin position="359"/>
        <end position="381"/>
    </location>
</feature>
<keyword evidence="2" id="KW-1133">Transmembrane helix</keyword>
<dbReference type="Pfam" id="PF00196">
    <property type="entry name" value="GerE"/>
    <property type="match status" value="1"/>
</dbReference>
<protein>
    <recommendedName>
        <fullName evidence="4">HTH luxR-type domain-containing protein</fullName>
    </recommendedName>
</protein>
<gene>
    <name evidence="5" type="ORF">APS56_10920</name>
</gene>
<dbReference type="Pfam" id="PF07695">
    <property type="entry name" value="7TMR-DISM_7TM"/>
    <property type="match status" value="1"/>
</dbReference>
<evidence type="ECO:0000256" key="1">
    <source>
        <dbReference type="SAM" id="Coils"/>
    </source>
</evidence>
<evidence type="ECO:0000313" key="5">
    <source>
        <dbReference type="EMBL" id="ALJ05605.1"/>
    </source>
</evidence>
<keyword evidence="3" id="KW-0732">Signal</keyword>
<dbReference type="Gene3D" id="2.60.40.2380">
    <property type="match status" value="1"/>
</dbReference>
<name>A0A0P0DCA3_9FLAO</name>
<dbReference type="SUPFAM" id="SSF46894">
    <property type="entry name" value="C-terminal effector domain of the bipartite response regulators"/>
    <property type="match status" value="1"/>
</dbReference>
<dbReference type="InterPro" id="IPR011622">
    <property type="entry name" value="7TMR_DISM_rcpt_extracell_dom2"/>
</dbReference>
<dbReference type="InterPro" id="IPR000792">
    <property type="entry name" value="Tscrpt_reg_LuxR_C"/>
</dbReference>
<evidence type="ECO:0000259" key="4">
    <source>
        <dbReference type="SMART" id="SM00421"/>
    </source>
</evidence>
<dbReference type="Gene3D" id="1.10.10.10">
    <property type="entry name" value="Winged helix-like DNA-binding domain superfamily/Winged helix DNA-binding domain"/>
    <property type="match status" value="1"/>
</dbReference>
<feature type="transmembrane region" description="Helical" evidence="2">
    <location>
        <begin position="177"/>
        <end position="197"/>
    </location>
</feature>
<reference evidence="5 6" key="1">
    <citation type="submission" date="2015-10" db="EMBL/GenBank/DDBJ databases">
        <authorList>
            <person name="Gilbert D.G."/>
        </authorList>
    </citation>
    <scope>NUCLEOTIDE SEQUENCE [LARGE SCALE GENOMIC DNA]</scope>
    <source>
        <strain evidence="6">HZ-22</strain>
    </source>
</reference>
<accession>A0A0P0DCA3</accession>
<evidence type="ECO:0000256" key="3">
    <source>
        <dbReference type="SAM" id="SignalP"/>
    </source>
</evidence>
<feature type="signal peptide" evidence="3">
    <location>
        <begin position="1"/>
        <end position="27"/>
    </location>
</feature>
<keyword evidence="2" id="KW-0812">Transmembrane</keyword>
<dbReference type="EMBL" id="CP012898">
    <property type="protein sequence ID" value="ALJ05605.1"/>
    <property type="molecule type" value="Genomic_DNA"/>
</dbReference>
<dbReference type="InterPro" id="IPR036388">
    <property type="entry name" value="WH-like_DNA-bd_sf"/>
</dbReference>
<proteinExistence type="predicted"/>
<evidence type="ECO:0000313" key="6">
    <source>
        <dbReference type="Proteomes" id="UP000057981"/>
    </source>
</evidence>
<feature type="transmembrane region" description="Helical" evidence="2">
    <location>
        <begin position="204"/>
        <end position="222"/>
    </location>
</feature>
<keyword evidence="1" id="KW-0175">Coiled coil</keyword>
<dbReference type="KEGG" id="ahz:APS56_10920"/>
<dbReference type="InterPro" id="IPR011623">
    <property type="entry name" value="7TMR_DISM_rcpt_extracell_dom1"/>
</dbReference>
<dbReference type="PROSITE" id="PS51257">
    <property type="entry name" value="PROKAR_LIPOPROTEIN"/>
    <property type="match status" value="1"/>
</dbReference>
<dbReference type="InterPro" id="IPR016032">
    <property type="entry name" value="Sig_transdc_resp-reg_C-effctor"/>
</dbReference>
<dbReference type="RefSeq" id="WP_054728026.1">
    <property type="nucleotide sequence ID" value="NZ_CP012898.1"/>
</dbReference>
<dbReference type="Pfam" id="PF07696">
    <property type="entry name" value="7TMR-DISMED2"/>
    <property type="match status" value="1"/>
</dbReference>
<dbReference type="GO" id="GO:0006355">
    <property type="term" value="P:regulation of DNA-templated transcription"/>
    <property type="evidence" value="ECO:0007669"/>
    <property type="project" value="InterPro"/>
</dbReference>
<feature type="domain" description="HTH luxR-type" evidence="4">
    <location>
        <begin position="466"/>
        <end position="523"/>
    </location>
</feature>
<dbReference type="GO" id="GO:0003677">
    <property type="term" value="F:DNA binding"/>
    <property type="evidence" value="ECO:0007669"/>
    <property type="project" value="InterPro"/>
</dbReference>
<dbReference type="Proteomes" id="UP000057981">
    <property type="component" value="Chromosome"/>
</dbReference>
<feature type="coiled-coil region" evidence="1">
    <location>
        <begin position="381"/>
        <end position="412"/>
    </location>
</feature>
<feature type="transmembrane region" description="Helical" evidence="2">
    <location>
        <begin position="234"/>
        <end position="256"/>
    </location>
</feature>
<evidence type="ECO:0000256" key="2">
    <source>
        <dbReference type="SAM" id="Phobius"/>
    </source>
</evidence>
<feature type="transmembrane region" description="Helical" evidence="2">
    <location>
        <begin position="331"/>
        <end position="353"/>
    </location>
</feature>
<dbReference type="SMART" id="SM00421">
    <property type="entry name" value="HTH_LUXR"/>
    <property type="match status" value="1"/>
</dbReference>
<sequence length="526" mass="61735">MKNNNNTYLLFLLQGLLICLFSSCSNIEANKENHTFNVAFNVDQSIEEFDNVKFEPFDNLNLSFFRGNVWIKLNINNEENENKSYMFINNDRFNRNYVFYKLDTLTHSLKLVHQIQDTSKKDYRTFNNPNPNLKIDLAPNEIATYLITTNSDGRTKDATPKIMDLETYFDFINETTILNIIFYGIIFCLVLINIYQWSIYKQEIYIYYIFYITSTFLVYLGIEGYFFSLNIKHIIIDHFVFICVKMWALSLIVYTSKFLDIQTVAPRYYKLIKLILIVVLGGTLIYQFTFYNSSIQHLHYFENVLSSLWLVLIVGMILLSVKNRRLELKYYLIPLAGFILFTIIGLIDVHFQILPGNAFNYVKLGAIIELIGFTYFMTVLIKKKLKKAERLENELLENKKQLQTAAIELEKKDKILSTKKQIEKTDLISIFKLVENSLSTETEWDEFKLKFNKLKPEFHEKLLAFEPKLTKSEIRLLTLINIGYSQKEIAQILSIAPDSVKKARSRVRKKINLSKKVSLKDMLSQL</sequence>
<keyword evidence="2" id="KW-0472">Membrane</keyword>
<feature type="chain" id="PRO_5006043590" description="HTH luxR-type domain-containing protein" evidence="3">
    <location>
        <begin position="28"/>
        <end position="526"/>
    </location>
</feature>
<organism evidence="5 6">
    <name type="scientific">Pseudalgibacter alginicilyticus</name>
    <dbReference type="NCBI Taxonomy" id="1736674"/>
    <lineage>
        <taxon>Bacteria</taxon>
        <taxon>Pseudomonadati</taxon>
        <taxon>Bacteroidota</taxon>
        <taxon>Flavobacteriia</taxon>
        <taxon>Flavobacteriales</taxon>
        <taxon>Flavobacteriaceae</taxon>
        <taxon>Pseudalgibacter</taxon>
    </lineage>
</organism>
<dbReference type="AlphaFoldDB" id="A0A0P0DCA3"/>
<feature type="transmembrane region" description="Helical" evidence="2">
    <location>
        <begin position="268"/>
        <end position="288"/>
    </location>
</feature>